<evidence type="ECO:0000313" key="3">
    <source>
        <dbReference type="EMBL" id="KAH8107695.1"/>
    </source>
</evidence>
<dbReference type="InterPro" id="IPR035441">
    <property type="entry name" value="TFIIS/LEDGF_dom_sf"/>
</dbReference>
<protein>
    <recommendedName>
        <fullName evidence="2">PWWP domain-containing protein</fullName>
    </recommendedName>
</protein>
<dbReference type="InterPro" id="IPR000313">
    <property type="entry name" value="PWWP_dom"/>
</dbReference>
<feature type="region of interest" description="Disordered" evidence="1">
    <location>
        <begin position="348"/>
        <end position="434"/>
    </location>
</feature>
<dbReference type="OrthoDB" id="62853at2759"/>
<feature type="compositionally biased region" description="Basic and acidic residues" evidence="1">
    <location>
        <begin position="113"/>
        <end position="124"/>
    </location>
</feature>
<feature type="compositionally biased region" description="Basic and acidic residues" evidence="1">
    <location>
        <begin position="249"/>
        <end position="260"/>
    </location>
</feature>
<evidence type="ECO:0000313" key="4">
    <source>
        <dbReference type="Proteomes" id="UP000813824"/>
    </source>
</evidence>
<proteinExistence type="predicted"/>
<comment type="caution">
    <text evidence="3">The sequence shown here is derived from an EMBL/GenBank/DDBJ whole genome shotgun (WGS) entry which is preliminary data.</text>
</comment>
<feature type="compositionally biased region" description="Acidic residues" evidence="1">
    <location>
        <begin position="208"/>
        <end position="222"/>
    </location>
</feature>
<feature type="compositionally biased region" description="Basic residues" evidence="1">
    <location>
        <begin position="190"/>
        <end position="202"/>
    </location>
</feature>
<keyword evidence="4" id="KW-1185">Reference proteome</keyword>
<dbReference type="AlphaFoldDB" id="A0A8K0UXX1"/>
<dbReference type="InterPro" id="IPR035503">
    <property type="entry name" value="IOC4-like_PWWP"/>
</dbReference>
<reference evidence="3" key="1">
    <citation type="journal article" date="2021" name="New Phytol.">
        <title>Evolutionary innovations through gain and loss of genes in the ectomycorrhizal Boletales.</title>
        <authorList>
            <person name="Wu G."/>
            <person name="Miyauchi S."/>
            <person name="Morin E."/>
            <person name="Kuo A."/>
            <person name="Drula E."/>
            <person name="Varga T."/>
            <person name="Kohler A."/>
            <person name="Feng B."/>
            <person name="Cao Y."/>
            <person name="Lipzen A."/>
            <person name="Daum C."/>
            <person name="Hundley H."/>
            <person name="Pangilinan J."/>
            <person name="Johnson J."/>
            <person name="Barry K."/>
            <person name="LaButti K."/>
            <person name="Ng V."/>
            <person name="Ahrendt S."/>
            <person name="Min B."/>
            <person name="Choi I.G."/>
            <person name="Park H."/>
            <person name="Plett J.M."/>
            <person name="Magnuson J."/>
            <person name="Spatafora J.W."/>
            <person name="Nagy L.G."/>
            <person name="Henrissat B."/>
            <person name="Grigoriev I.V."/>
            <person name="Yang Z.L."/>
            <person name="Xu J."/>
            <person name="Martin F.M."/>
        </authorList>
    </citation>
    <scope>NUCLEOTIDE SEQUENCE</scope>
    <source>
        <strain evidence="3">KKN 215</strain>
    </source>
</reference>
<accession>A0A8K0UXX1</accession>
<dbReference type="CDD" id="cd05840">
    <property type="entry name" value="PWWP_ScIOC4-like"/>
    <property type="match status" value="1"/>
</dbReference>
<dbReference type="Pfam" id="PF00855">
    <property type="entry name" value="PWWP"/>
    <property type="match status" value="1"/>
</dbReference>
<organism evidence="3 4">
    <name type="scientific">Cristinia sonorae</name>
    <dbReference type="NCBI Taxonomy" id="1940300"/>
    <lineage>
        <taxon>Eukaryota</taxon>
        <taxon>Fungi</taxon>
        <taxon>Dikarya</taxon>
        <taxon>Basidiomycota</taxon>
        <taxon>Agaricomycotina</taxon>
        <taxon>Agaricomycetes</taxon>
        <taxon>Agaricomycetidae</taxon>
        <taxon>Agaricales</taxon>
        <taxon>Pleurotineae</taxon>
        <taxon>Stephanosporaceae</taxon>
        <taxon>Cristinia</taxon>
    </lineage>
</organism>
<gene>
    <name evidence="3" type="ORF">BXZ70DRAFT_997415</name>
</gene>
<dbReference type="EMBL" id="JAEVFJ010000001">
    <property type="protein sequence ID" value="KAH8107695.1"/>
    <property type="molecule type" value="Genomic_DNA"/>
</dbReference>
<dbReference type="Gene3D" id="1.20.930.10">
    <property type="entry name" value="Conserved domain common to transcription factors TFIIS, elongin A, CRSP70"/>
    <property type="match status" value="1"/>
</dbReference>
<feature type="compositionally biased region" description="Polar residues" evidence="1">
    <location>
        <begin position="361"/>
        <end position="370"/>
    </location>
</feature>
<feature type="compositionally biased region" description="Basic and acidic residues" evidence="1">
    <location>
        <begin position="373"/>
        <end position="388"/>
    </location>
</feature>
<evidence type="ECO:0000256" key="1">
    <source>
        <dbReference type="SAM" id="MobiDB-lite"/>
    </source>
</evidence>
<dbReference type="SUPFAM" id="SSF47676">
    <property type="entry name" value="Conserved domain common to transcription factors TFIIS, elongin A, CRSP70"/>
    <property type="match status" value="1"/>
</dbReference>
<feature type="compositionally biased region" description="Acidic residues" evidence="1">
    <location>
        <begin position="125"/>
        <end position="149"/>
    </location>
</feature>
<evidence type="ECO:0000259" key="2">
    <source>
        <dbReference type="PROSITE" id="PS50812"/>
    </source>
</evidence>
<feature type="region of interest" description="Disordered" evidence="1">
    <location>
        <begin position="113"/>
        <end position="261"/>
    </location>
</feature>
<dbReference type="Gene3D" id="2.30.30.140">
    <property type="match status" value="1"/>
</dbReference>
<dbReference type="Pfam" id="PF08711">
    <property type="entry name" value="Med26"/>
    <property type="match status" value="1"/>
</dbReference>
<name>A0A8K0UXX1_9AGAR</name>
<sequence>MSKKGAKPPQTQQTYEFRDVVLAKVRGFPAWPGMIVNPDTVPKDVAKERPNAKSKTGLWYCVRFFPAGDYAWLMPKDISKLQEHEIQAYINEPFKRSSDLLQGYRIALEPSKWEEERDAARAQAEENEANAEIDQLESDAEPEGEDDDEEPKKPKAKKRKRDSEAATPSVKKTPKKAAKKGSAEPPASEKKKRSSSAKKGAKSKAMVESEDDGEAAEKDEDAGPSKKASPPPAKKAKRDKDGDDEMDGSSEKDPEAQKVREWRHKLQKAFLNNKVTPKDEDMPALDELFTTVENYDNMTINQLTESKIGKVMRHIHALGASKIPRNDEFHFKERAKVLVDKWGVLINGPGGKANGEKAGTPTANGTSATNGKKAKEAKEAPAKEKSPEKSPVAMEQDAKADDAKSGTADAIAEDDAPMGAEESMLADVTMSEAA</sequence>
<dbReference type="InterPro" id="IPR017923">
    <property type="entry name" value="TFIIS_N"/>
</dbReference>
<feature type="domain" description="PWWP" evidence="2">
    <location>
        <begin position="17"/>
        <end position="84"/>
    </location>
</feature>
<dbReference type="PROSITE" id="PS50812">
    <property type="entry name" value="PWWP"/>
    <property type="match status" value="1"/>
</dbReference>
<dbReference type="SMART" id="SM00293">
    <property type="entry name" value="PWWP"/>
    <property type="match status" value="1"/>
</dbReference>
<dbReference type="SUPFAM" id="SSF63748">
    <property type="entry name" value="Tudor/PWWP/MBT"/>
    <property type="match status" value="1"/>
</dbReference>
<dbReference type="Proteomes" id="UP000813824">
    <property type="component" value="Unassembled WGS sequence"/>
</dbReference>